<dbReference type="EMBL" id="JBEDUW010000005">
    <property type="protein sequence ID" value="KAK9929852.1"/>
    <property type="molecule type" value="Genomic_DNA"/>
</dbReference>
<sequence length="95" mass="10543">MIATISDIKSKNENAQLKAFKVDLSSFRSILQFEASLQQWLSDSSIQLLINNARILATPIEGYDPMIATNYLSAFCLSKLLLPLLINKVAPRCNG</sequence>
<protein>
    <submittedName>
        <fullName evidence="3">Uncharacterized protein</fullName>
    </submittedName>
</protein>
<dbReference type="GO" id="GO:0016491">
    <property type="term" value="F:oxidoreductase activity"/>
    <property type="evidence" value="ECO:0007669"/>
    <property type="project" value="UniProtKB-KW"/>
</dbReference>
<reference evidence="3 4" key="1">
    <citation type="journal article" date="2023" name="G3 (Bethesda)">
        <title>A chromosome-length genome assembly and annotation of blackberry (Rubus argutus, cv. 'Hillquist').</title>
        <authorList>
            <person name="Bruna T."/>
            <person name="Aryal R."/>
            <person name="Dudchenko O."/>
            <person name="Sargent D.J."/>
            <person name="Mead D."/>
            <person name="Buti M."/>
            <person name="Cavallini A."/>
            <person name="Hytonen T."/>
            <person name="Andres J."/>
            <person name="Pham M."/>
            <person name="Weisz D."/>
            <person name="Mascagni F."/>
            <person name="Usai G."/>
            <person name="Natali L."/>
            <person name="Bassil N."/>
            <person name="Fernandez G.E."/>
            <person name="Lomsadze A."/>
            <person name="Armour M."/>
            <person name="Olukolu B."/>
            <person name="Poorten T."/>
            <person name="Britton C."/>
            <person name="Davik J."/>
            <person name="Ashrafi H."/>
            <person name="Aiden E.L."/>
            <person name="Borodovsky M."/>
            <person name="Worthington M."/>
        </authorList>
    </citation>
    <scope>NUCLEOTIDE SEQUENCE [LARGE SCALE GENOMIC DNA]</scope>
    <source>
        <strain evidence="3">PI 553951</strain>
    </source>
</reference>
<dbReference type="InterPro" id="IPR036291">
    <property type="entry name" value="NAD(P)-bd_dom_sf"/>
</dbReference>
<comment type="caution">
    <text evidence="3">The sequence shown here is derived from an EMBL/GenBank/DDBJ whole genome shotgun (WGS) entry which is preliminary data.</text>
</comment>
<dbReference type="Proteomes" id="UP001457282">
    <property type="component" value="Unassembled WGS sequence"/>
</dbReference>
<gene>
    <name evidence="3" type="ORF">M0R45_026928</name>
</gene>
<evidence type="ECO:0000313" key="3">
    <source>
        <dbReference type="EMBL" id="KAK9929852.1"/>
    </source>
</evidence>
<dbReference type="PANTHER" id="PTHR24320:SF227">
    <property type="entry name" value="RETINOL DEHYDROGENASE 11"/>
    <property type="match status" value="1"/>
</dbReference>
<dbReference type="PANTHER" id="PTHR24320">
    <property type="entry name" value="RETINOL DEHYDROGENASE"/>
    <property type="match status" value="1"/>
</dbReference>
<evidence type="ECO:0000256" key="2">
    <source>
        <dbReference type="ARBA" id="ARBA00023002"/>
    </source>
</evidence>
<dbReference type="AlphaFoldDB" id="A0AAW1X2E6"/>
<comment type="similarity">
    <text evidence="1">Belongs to the short-chain dehydrogenases/reductases (SDR) family.</text>
</comment>
<keyword evidence="4" id="KW-1185">Reference proteome</keyword>
<dbReference type="SUPFAM" id="SSF51735">
    <property type="entry name" value="NAD(P)-binding Rossmann-fold domains"/>
    <property type="match status" value="1"/>
</dbReference>
<evidence type="ECO:0000313" key="4">
    <source>
        <dbReference type="Proteomes" id="UP001457282"/>
    </source>
</evidence>
<organism evidence="3 4">
    <name type="scientific">Rubus argutus</name>
    <name type="common">Southern blackberry</name>
    <dbReference type="NCBI Taxonomy" id="59490"/>
    <lineage>
        <taxon>Eukaryota</taxon>
        <taxon>Viridiplantae</taxon>
        <taxon>Streptophyta</taxon>
        <taxon>Embryophyta</taxon>
        <taxon>Tracheophyta</taxon>
        <taxon>Spermatophyta</taxon>
        <taxon>Magnoliopsida</taxon>
        <taxon>eudicotyledons</taxon>
        <taxon>Gunneridae</taxon>
        <taxon>Pentapetalae</taxon>
        <taxon>rosids</taxon>
        <taxon>fabids</taxon>
        <taxon>Rosales</taxon>
        <taxon>Rosaceae</taxon>
        <taxon>Rosoideae</taxon>
        <taxon>Rosoideae incertae sedis</taxon>
        <taxon>Rubus</taxon>
    </lineage>
</organism>
<name>A0AAW1X2E6_RUBAR</name>
<evidence type="ECO:0000256" key="1">
    <source>
        <dbReference type="ARBA" id="ARBA00006484"/>
    </source>
</evidence>
<proteinExistence type="inferred from homology"/>
<keyword evidence="2" id="KW-0560">Oxidoreductase</keyword>
<accession>A0AAW1X2E6</accession>
<dbReference type="Gene3D" id="3.40.50.720">
    <property type="entry name" value="NAD(P)-binding Rossmann-like Domain"/>
    <property type="match status" value="1"/>
</dbReference>